<proteinExistence type="predicted"/>
<evidence type="ECO:0000313" key="2">
    <source>
        <dbReference type="Proteomes" id="UP001057520"/>
    </source>
</evidence>
<dbReference type="EMBL" id="CP096040">
    <property type="protein sequence ID" value="USQ96923.1"/>
    <property type="molecule type" value="Genomic_DNA"/>
</dbReference>
<protein>
    <submittedName>
        <fullName evidence="1">SRPBCC family protein</fullName>
    </submittedName>
</protein>
<reference evidence="1 2" key="1">
    <citation type="submission" date="2022-04" db="EMBL/GenBank/DDBJ databases">
        <title>Genome sequence of soybean root-associated Caulobacter segnis RL271.</title>
        <authorList>
            <person name="Longley R."/>
            <person name="Bonito G."/>
            <person name="Trigodet F."/>
            <person name="Crosson S."/>
            <person name="Fiebig A."/>
        </authorList>
    </citation>
    <scope>NUCLEOTIDE SEQUENCE [LARGE SCALE GENOMIC DNA]</scope>
    <source>
        <strain evidence="1 2">RL271</strain>
    </source>
</reference>
<dbReference type="InterPro" id="IPR019587">
    <property type="entry name" value="Polyketide_cyclase/dehydratase"/>
</dbReference>
<dbReference type="SUPFAM" id="SSF55961">
    <property type="entry name" value="Bet v1-like"/>
    <property type="match status" value="1"/>
</dbReference>
<gene>
    <name evidence="1" type="ORF">MZV50_04985</name>
</gene>
<organism evidence="1 2">
    <name type="scientific">Caulobacter segnis</name>
    <dbReference type="NCBI Taxonomy" id="88688"/>
    <lineage>
        <taxon>Bacteria</taxon>
        <taxon>Pseudomonadati</taxon>
        <taxon>Pseudomonadota</taxon>
        <taxon>Alphaproteobacteria</taxon>
        <taxon>Caulobacterales</taxon>
        <taxon>Caulobacteraceae</taxon>
        <taxon>Caulobacter</taxon>
    </lineage>
</organism>
<sequence length="132" mass="14421">MASIHKDILIDASPETVWDAVRDVGAIHERLCPGFVVDTEMVDDGAARMVTFGNGMVVKEVIVDLDDARRRLVWSVRSERLAHHNGVMRVEDAGEGRSRAVWTADVLPHAAAESVGPMMEMGLAAMKARLEA</sequence>
<keyword evidence="2" id="KW-1185">Reference proteome</keyword>
<dbReference type="Gene3D" id="3.30.530.20">
    <property type="match status" value="1"/>
</dbReference>
<dbReference type="CDD" id="cd07821">
    <property type="entry name" value="PYR_PYL_RCAR_like"/>
    <property type="match status" value="1"/>
</dbReference>
<name>A0ABY4ZVR3_9CAUL</name>
<dbReference type="InterPro" id="IPR023393">
    <property type="entry name" value="START-like_dom_sf"/>
</dbReference>
<dbReference type="Pfam" id="PF10604">
    <property type="entry name" value="Polyketide_cyc2"/>
    <property type="match status" value="1"/>
</dbReference>
<accession>A0ABY4ZVR3</accession>
<evidence type="ECO:0000313" key="1">
    <source>
        <dbReference type="EMBL" id="USQ96923.1"/>
    </source>
</evidence>
<dbReference type="Proteomes" id="UP001057520">
    <property type="component" value="Chromosome"/>
</dbReference>